<dbReference type="EMBL" id="BLLK01000062">
    <property type="protein sequence ID" value="GFH58902.1"/>
    <property type="molecule type" value="Genomic_DNA"/>
</dbReference>
<proteinExistence type="predicted"/>
<evidence type="ECO:0000256" key="1">
    <source>
        <dbReference type="SAM" id="MobiDB-lite"/>
    </source>
</evidence>
<gene>
    <name evidence="2" type="ORF">CTEN210_15378</name>
</gene>
<protein>
    <submittedName>
        <fullName evidence="2">Uncharacterized protein</fullName>
    </submittedName>
</protein>
<evidence type="ECO:0000313" key="3">
    <source>
        <dbReference type="Proteomes" id="UP001054902"/>
    </source>
</evidence>
<dbReference type="AlphaFoldDB" id="A0AAD3D6P7"/>
<keyword evidence="3" id="KW-1185">Reference proteome</keyword>
<dbReference type="Proteomes" id="UP001054902">
    <property type="component" value="Unassembled WGS sequence"/>
</dbReference>
<reference evidence="2 3" key="1">
    <citation type="journal article" date="2021" name="Sci. Rep.">
        <title>The genome of the diatom Chaetoceros tenuissimus carries an ancient integrated fragment of an extant virus.</title>
        <authorList>
            <person name="Hongo Y."/>
            <person name="Kimura K."/>
            <person name="Takaki Y."/>
            <person name="Yoshida Y."/>
            <person name="Baba S."/>
            <person name="Kobayashi G."/>
            <person name="Nagasaki K."/>
            <person name="Hano T."/>
            <person name="Tomaru Y."/>
        </authorList>
    </citation>
    <scope>NUCLEOTIDE SEQUENCE [LARGE SCALE GENOMIC DNA]</scope>
    <source>
        <strain evidence="2 3">NIES-3715</strain>
    </source>
</reference>
<evidence type="ECO:0000313" key="2">
    <source>
        <dbReference type="EMBL" id="GFH58902.1"/>
    </source>
</evidence>
<feature type="region of interest" description="Disordered" evidence="1">
    <location>
        <begin position="175"/>
        <end position="297"/>
    </location>
</feature>
<sequence length="419" mass="47958">MTDESKSLTKEQRERRRLTQKKVAEYHQLGYIDDEYKRKYMNIISGMKSSDTFDAKTMDRMESKLGRRKLEAEAKPMKSTKDAVKSPDKAKSKDRQTKVEHNDALTEDQVNRKNEMKEKLRVCQKMGYIDRVQKDKYWNIINQMKTNGKFDVDIIDRIDKRLDKKRVQAEEKALLSPAVSRTGKTKPSIDEALTKKDKNKVNLSRKRASPGINTGSLEEEITNGDKNGATRGLKSSTDRKRKQLEQHSGGQVQVTSKSLSNKSPKGDDDVENENFGNQSKRSTVKQRSESRNILQETGNVGEPQIILGRDRLGKFNAEEVKEMYVCMSTFAEMKCIQPPSCLRCAFNSTRKLSKGSNSEPCKNFVAWRRNANKVINKDSLDSNLVIVKCTVAQSLLQHETIENWSWNAHTKTLVQTQRL</sequence>
<accession>A0AAD3D6P7</accession>
<organism evidence="2 3">
    <name type="scientific">Chaetoceros tenuissimus</name>
    <dbReference type="NCBI Taxonomy" id="426638"/>
    <lineage>
        <taxon>Eukaryota</taxon>
        <taxon>Sar</taxon>
        <taxon>Stramenopiles</taxon>
        <taxon>Ochrophyta</taxon>
        <taxon>Bacillariophyta</taxon>
        <taxon>Coscinodiscophyceae</taxon>
        <taxon>Chaetocerotophycidae</taxon>
        <taxon>Chaetocerotales</taxon>
        <taxon>Chaetocerotaceae</taxon>
        <taxon>Chaetoceros</taxon>
    </lineage>
</organism>
<name>A0AAD3D6P7_9STRA</name>
<comment type="caution">
    <text evidence="2">The sequence shown here is derived from an EMBL/GenBank/DDBJ whole genome shotgun (WGS) entry which is preliminary data.</text>
</comment>
<feature type="compositionally biased region" description="Polar residues" evidence="1">
    <location>
        <begin position="246"/>
        <end position="263"/>
    </location>
</feature>
<feature type="compositionally biased region" description="Basic and acidic residues" evidence="1">
    <location>
        <begin position="187"/>
        <end position="200"/>
    </location>
</feature>
<feature type="region of interest" description="Disordered" evidence="1">
    <location>
        <begin position="64"/>
        <end position="105"/>
    </location>
</feature>